<sequence length="157" mass="18505">MVYTLKPKVLLHWRSDNMKNKRSIFLLVLMMSLRFISAQEFIKGEYRSYQKEYGPYKIRTNAWRWVEEWEQYTDEYGEVNWRKRKDKEGNIIKSKDAGLLIHGGGYSKSNLDNKKGANKYVDNTLGCIRISNLDVLLIVEILNTYMSIKKSIALEVI</sequence>
<dbReference type="EMBL" id="AWVH01000007">
    <property type="protein sequence ID" value="ERJ94019.1"/>
    <property type="molecule type" value="Genomic_DNA"/>
</dbReference>
<name>A0ABN0P0N1_TRELE</name>
<evidence type="ECO:0008006" key="3">
    <source>
        <dbReference type="Google" id="ProtNLM"/>
    </source>
</evidence>
<gene>
    <name evidence="1" type="ORF">HMPREF9193_00501</name>
</gene>
<accession>A0ABN0P0N1</accession>
<evidence type="ECO:0000313" key="1">
    <source>
        <dbReference type="EMBL" id="ERJ94019.1"/>
    </source>
</evidence>
<comment type="caution">
    <text evidence="1">The sequence shown here is derived from an EMBL/GenBank/DDBJ whole genome shotgun (WGS) entry which is preliminary data.</text>
</comment>
<organism evidence="1 2">
    <name type="scientific">Treponema lecithinolyticum ATCC 700332</name>
    <dbReference type="NCBI Taxonomy" id="1321815"/>
    <lineage>
        <taxon>Bacteria</taxon>
        <taxon>Pseudomonadati</taxon>
        <taxon>Spirochaetota</taxon>
        <taxon>Spirochaetia</taxon>
        <taxon>Spirochaetales</taxon>
        <taxon>Treponemataceae</taxon>
        <taxon>Treponema</taxon>
    </lineage>
</organism>
<dbReference type="Proteomes" id="UP000016649">
    <property type="component" value="Unassembled WGS sequence"/>
</dbReference>
<protein>
    <recommendedName>
        <fullName evidence="3">YkuD domain-containing protein</fullName>
    </recommendedName>
</protein>
<reference evidence="1 2" key="1">
    <citation type="submission" date="2013-08" db="EMBL/GenBank/DDBJ databases">
        <authorList>
            <person name="Weinstock G."/>
            <person name="Sodergren E."/>
            <person name="Wylie T."/>
            <person name="Fulton L."/>
            <person name="Fulton R."/>
            <person name="Fronick C."/>
            <person name="O'Laughlin M."/>
            <person name="Godfrey J."/>
            <person name="Miner T."/>
            <person name="Herter B."/>
            <person name="Appelbaum E."/>
            <person name="Cordes M."/>
            <person name="Lek S."/>
            <person name="Wollam A."/>
            <person name="Pepin K.H."/>
            <person name="Palsikar V.B."/>
            <person name="Mitreva M."/>
            <person name="Wilson R.K."/>
        </authorList>
    </citation>
    <scope>NUCLEOTIDE SEQUENCE [LARGE SCALE GENOMIC DNA]</scope>
    <source>
        <strain evidence="1 2">ATCC 700332</strain>
    </source>
</reference>
<proteinExistence type="predicted"/>
<evidence type="ECO:0000313" key="2">
    <source>
        <dbReference type="Proteomes" id="UP000016649"/>
    </source>
</evidence>
<keyword evidence="2" id="KW-1185">Reference proteome</keyword>